<reference evidence="2" key="1">
    <citation type="submission" date="2018-06" db="EMBL/GenBank/DDBJ databases">
        <authorList>
            <person name="Helene L.C."/>
            <person name="Dall'Agnol R."/>
            <person name="Delamuta J.R."/>
            <person name="Hungria M."/>
        </authorList>
    </citation>
    <scope>NUCLEOTIDE SEQUENCE [LARGE SCALE GENOMIC DNA]</scope>
    <source>
        <strain evidence="2">CNPSo 3140</strain>
    </source>
</reference>
<keyword evidence="2" id="KW-1185">Reference proteome</keyword>
<sequence length="98" mass="11149">MRQCRAAMAAELCKNQQLSAPVPIRFISPLTMPLVSRNVSSLGDDVDNSQVTPTRRFKFVNEITSLSDQHDPRNPAWPFVRQRSISQSRQEPDSFFSL</sequence>
<accession>A0A330GU83</accession>
<protein>
    <submittedName>
        <fullName evidence="1">Uncharacterized protein</fullName>
    </submittedName>
</protein>
<organism evidence="1 2">
    <name type="scientific">Mesorhizobium atlanticum</name>
    <dbReference type="NCBI Taxonomy" id="2233532"/>
    <lineage>
        <taxon>Bacteria</taxon>
        <taxon>Pseudomonadati</taxon>
        <taxon>Pseudomonadota</taxon>
        <taxon>Alphaproteobacteria</taxon>
        <taxon>Hyphomicrobiales</taxon>
        <taxon>Phyllobacteriaceae</taxon>
        <taxon>Mesorhizobium</taxon>
    </lineage>
</organism>
<name>A0A330GU83_9HYPH</name>
<dbReference type="Proteomes" id="UP000251956">
    <property type="component" value="Unassembled WGS sequence"/>
</dbReference>
<proteinExistence type="predicted"/>
<dbReference type="EMBL" id="QMBQ01000009">
    <property type="protein sequence ID" value="RAZ72949.1"/>
    <property type="molecule type" value="Genomic_DNA"/>
</dbReference>
<evidence type="ECO:0000313" key="2">
    <source>
        <dbReference type="Proteomes" id="UP000251956"/>
    </source>
</evidence>
<gene>
    <name evidence="1" type="ORF">DPM35_26550</name>
</gene>
<evidence type="ECO:0000313" key="1">
    <source>
        <dbReference type="EMBL" id="RAZ72949.1"/>
    </source>
</evidence>
<comment type="caution">
    <text evidence="1">The sequence shown here is derived from an EMBL/GenBank/DDBJ whole genome shotgun (WGS) entry which is preliminary data.</text>
</comment>
<dbReference type="AlphaFoldDB" id="A0A330GU83"/>
<reference evidence="1 2" key="2">
    <citation type="submission" date="2018-07" db="EMBL/GenBank/DDBJ databases">
        <title>Diversity of Mesorhizobium strains in Brazil.</title>
        <authorList>
            <person name="Helene L.C.F."/>
            <person name="Dall'Agnol R."/>
            <person name="Delamuta J.R.M."/>
            <person name="Hungria M."/>
        </authorList>
    </citation>
    <scope>NUCLEOTIDE SEQUENCE [LARGE SCALE GENOMIC DNA]</scope>
    <source>
        <strain evidence="1 2">CNPSo 3140</strain>
    </source>
</reference>